<feature type="domain" description="Antitoxin Xre-like helix-turn-helix" evidence="2">
    <location>
        <begin position="34"/>
        <end position="89"/>
    </location>
</feature>
<dbReference type="Pfam" id="PF20432">
    <property type="entry name" value="Xre-like-HTH"/>
    <property type="match status" value="1"/>
</dbReference>
<reference evidence="3" key="2">
    <citation type="submission" date="2020-09" db="EMBL/GenBank/DDBJ databases">
        <authorList>
            <person name="Sun Q."/>
            <person name="Zhou Y."/>
        </authorList>
    </citation>
    <scope>NUCLEOTIDE SEQUENCE</scope>
    <source>
        <strain evidence="3">CGMCC 1.12997</strain>
    </source>
</reference>
<dbReference type="RefSeq" id="WP_188554970.1">
    <property type="nucleotide sequence ID" value="NZ_BMGT01000003.1"/>
</dbReference>
<name>A0A917HN35_9BACT</name>
<evidence type="ECO:0000313" key="4">
    <source>
        <dbReference type="Proteomes" id="UP000647241"/>
    </source>
</evidence>
<dbReference type="Proteomes" id="UP000647241">
    <property type="component" value="Unassembled WGS sequence"/>
</dbReference>
<evidence type="ECO:0000259" key="1">
    <source>
        <dbReference type="Pfam" id="PF09722"/>
    </source>
</evidence>
<comment type="caution">
    <text evidence="3">The sequence shown here is derived from an EMBL/GenBank/DDBJ whole genome shotgun (WGS) entry which is preliminary data.</text>
</comment>
<evidence type="ECO:0000259" key="2">
    <source>
        <dbReference type="Pfam" id="PF20432"/>
    </source>
</evidence>
<organism evidence="3 4">
    <name type="scientific">Edaphobacter dinghuensis</name>
    <dbReference type="NCBI Taxonomy" id="1560005"/>
    <lineage>
        <taxon>Bacteria</taxon>
        <taxon>Pseudomonadati</taxon>
        <taxon>Acidobacteriota</taxon>
        <taxon>Terriglobia</taxon>
        <taxon>Terriglobales</taxon>
        <taxon>Acidobacteriaceae</taxon>
        <taxon>Edaphobacter</taxon>
    </lineage>
</organism>
<keyword evidence="4" id="KW-1185">Reference proteome</keyword>
<accession>A0A917HN35</accession>
<reference evidence="3" key="1">
    <citation type="journal article" date="2014" name="Int. J. Syst. Evol. Microbiol.">
        <title>Complete genome sequence of Corynebacterium casei LMG S-19264T (=DSM 44701T), isolated from a smear-ripened cheese.</title>
        <authorList>
            <consortium name="US DOE Joint Genome Institute (JGI-PGF)"/>
            <person name="Walter F."/>
            <person name="Albersmeier A."/>
            <person name="Kalinowski J."/>
            <person name="Ruckert C."/>
        </authorList>
    </citation>
    <scope>NUCLEOTIDE SEQUENCE</scope>
    <source>
        <strain evidence="3">CGMCC 1.12997</strain>
    </source>
</reference>
<gene>
    <name evidence="3" type="ORF">GCM10011585_29900</name>
</gene>
<dbReference type="InterPro" id="IPR024467">
    <property type="entry name" value="Xre/MbcA/ParS-like_toxin-bd"/>
</dbReference>
<dbReference type="InterPro" id="IPR046847">
    <property type="entry name" value="Xre-like_HTH"/>
</dbReference>
<dbReference type="Pfam" id="PF09722">
    <property type="entry name" value="Xre_MbcA_ParS_C"/>
    <property type="match status" value="1"/>
</dbReference>
<dbReference type="AlphaFoldDB" id="A0A917HN35"/>
<dbReference type="EMBL" id="BMGT01000003">
    <property type="protein sequence ID" value="GGG84133.1"/>
    <property type="molecule type" value="Genomic_DNA"/>
</dbReference>
<feature type="domain" description="Antitoxin Xre/MbcA/ParS-like toxin-binding" evidence="1">
    <location>
        <begin position="102"/>
        <end position="146"/>
    </location>
</feature>
<dbReference type="GO" id="GO:0003677">
    <property type="term" value="F:DNA binding"/>
    <property type="evidence" value="ECO:0007669"/>
    <property type="project" value="InterPro"/>
</dbReference>
<sequence length="147" mass="16471">MAAALVIPQIAGYAFDVSPDLSHVQTRERLSPAAIKGFLRIMEKWEIKDADARQLLGGLSTGSYYGFKKEPKHRTLDQDVLTRISLLLGIFKALNILYSKSLADAWMRLPNSNSMFRGMTPLAYIIQRGQPGMLHVRQLLDARRGGQ</sequence>
<protein>
    <recommendedName>
        <fullName evidence="5">DUF2384 domain-containing protein</fullName>
    </recommendedName>
</protein>
<proteinExistence type="predicted"/>
<evidence type="ECO:0000313" key="3">
    <source>
        <dbReference type="EMBL" id="GGG84133.1"/>
    </source>
</evidence>
<evidence type="ECO:0008006" key="5">
    <source>
        <dbReference type="Google" id="ProtNLM"/>
    </source>
</evidence>